<comment type="caution">
    <text evidence="1">The sequence shown here is derived from an EMBL/GenBank/DDBJ whole genome shotgun (WGS) entry which is preliminary data.</text>
</comment>
<dbReference type="GeneID" id="66103416"/>
<keyword evidence="2" id="KW-1185">Reference proteome</keyword>
<dbReference type="RefSeq" id="XP_043035043.1">
    <property type="nucleotide sequence ID" value="XM_043181120.1"/>
</dbReference>
<organism evidence="1 2">
    <name type="scientific">Guyanagaster necrorhizus</name>
    <dbReference type="NCBI Taxonomy" id="856835"/>
    <lineage>
        <taxon>Eukaryota</taxon>
        <taxon>Fungi</taxon>
        <taxon>Dikarya</taxon>
        <taxon>Basidiomycota</taxon>
        <taxon>Agaricomycotina</taxon>
        <taxon>Agaricomycetes</taxon>
        <taxon>Agaricomycetidae</taxon>
        <taxon>Agaricales</taxon>
        <taxon>Marasmiineae</taxon>
        <taxon>Physalacriaceae</taxon>
        <taxon>Guyanagaster</taxon>
    </lineage>
</organism>
<dbReference type="OrthoDB" id="2309723at2759"/>
<dbReference type="EMBL" id="MU250559">
    <property type="protein sequence ID" value="KAG7441543.1"/>
    <property type="molecule type" value="Genomic_DNA"/>
</dbReference>
<proteinExistence type="predicted"/>
<reference evidence="1" key="1">
    <citation type="submission" date="2020-11" db="EMBL/GenBank/DDBJ databases">
        <title>Adaptations for nitrogen fixation in a non-lichenized fungal sporocarp promotes dispersal by wood-feeding termites.</title>
        <authorList>
            <consortium name="DOE Joint Genome Institute"/>
            <person name="Koch R.A."/>
            <person name="Yoon G."/>
            <person name="Arayal U."/>
            <person name="Lail K."/>
            <person name="Amirebrahimi M."/>
            <person name="Labutti K."/>
            <person name="Lipzen A."/>
            <person name="Riley R."/>
            <person name="Barry K."/>
            <person name="Henrissat B."/>
            <person name="Grigoriev I.V."/>
            <person name="Herr J.R."/>
            <person name="Aime M.C."/>
        </authorList>
    </citation>
    <scope>NUCLEOTIDE SEQUENCE</scope>
    <source>
        <strain evidence="1">MCA 3950</strain>
    </source>
</reference>
<dbReference type="Proteomes" id="UP000812287">
    <property type="component" value="Unassembled WGS sequence"/>
</dbReference>
<protein>
    <submittedName>
        <fullName evidence="1">Uncharacterized protein</fullName>
    </submittedName>
</protein>
<gene>
    <name evidence="1" type="ORF">BT62DRAFT_483511</name>
</gene>
<evidence type="ECO:0000313" key="2">
    <source>
        <dbReference type="Proteomes" id="UP000812287"/>
    </source>
</evidence>
<dbReference type="AlphaFoldDB" id="A0A9P8AMS2"/>
<evidence type="ECO:0000313" key="1">
    <source>
        <dbReference type="EMBL" id="KAG7441543.1"/>
    </source>
</evidence>
<name>A0A9P8AMS2_9AGAR</name>
<sequence>MFPVFVGQIFRPRISFVLIAGGQQHHSSDIPVRLSIGLQCSSRIRSDRNVTTGPTSILPVPQDPIEEGELSGWVSSSINVGLSLWHLYLALTCPSDIVVVQVDTPWPLKVQDYEHGGFPSGMVCSYTIQKYLKGTPTLGGNEMSTRALHAKASLLWERATDLIRN</sequence>
<accession>A0A9P8AMS2</accession>